<evidence type="ECO:0000256" key="3">
    <source>
        <dbReference type="ARBA" id="ARBA00022475"/>
    </source>
</evidence>
<gene>
    <name evidence="11" type="ORF">DFR31_0250</name>
</gene>
<evidence type="ECO:0000256" key="2">
    <source>
        <dbReference type="ARBA" id="ARBA00008914"/>
    </source>
</evidence>
<dbReference type="InterPro" id="IPR036737">
    <property type="entry name" value="OmpA-like_sf"/>
</dbReference>
<dbReference type="SUPFAM" id="SSF103088">
    <property type="entry name" value="OmpA-like"/>
    <property type="match status" value="1"/>
</dbReference>
<evidence type="ECO:0000259" key="10">
    <source>
        <dbReference type="PROSITE" id="PS51123"/>
    </source>
</evidence>
<dbReference type="Pfam" id="PF13677">
    <property type="entry name" value="MotB_plug"/>
    <property type="match status" value="1"/>
</dbReference>
<dbReference type="Pfam" id="PF00691">
    <property type="entry name" value="OmpA"/>
    <property type="match status" value="1"/>
</dbReference>
<comment type="caution">
    <text evidence="11">The sequence shown here is derived from an EMBL/GenBank/DDBJ whole genome shotgun (WGS) entry which is preliminary data.</text>
</comment>
<dbReference type="PANTHER" id="PTHR30329:SF21">
    <property type="entry name" value="LIPOPROTEIN YIAD-RELATED"/>
    <property type="match status" value="1"/>
</dbReference>
<dbReference type="RefSeq" id="WP_121440847.1">
    <property type="nucleotide sequence ID" value="NZ_RCDA01000001.1"/>
</dbReference>
<evidence type="ECO:0000256" key="8">
    <source>
        <dbReference type="SAM" id="MobiDB-lite"/>
    </source>
</evidence>
<proteinExistence type="inferred from homology"/>
<dbReference type="Proteomes" id="UP000275461">
    <property type="component" value="Unassembled WGS sequence"/>
</dbReference>
<evidence type="ECO:0000256" key="5">
    <source>
        <dbReference type="ARBA" id="ARBA00022989"/>
    </source>
</evidence>
<evidence type="ECO:0000313" key="11">
    <source>
        <dbReference type="EMBL" id="RLK50354.1"/>
    </source>
</evidence>
<feature type="region of interest" description="Disordered" evidence="8">
    <location>
        <begin position="244"/>
        <end position="264"/>
    </location>
</feature>
<keyword evidence="3" id="KW-1003">Cell membrane</keyword>
<feature type="domain" description="OmpA-like" evidence="10">
    <location>
        <begin position="117"/>
        <end position="238"/>
    </location>
</feature>
<evidence type="ECO:0000256" key="7">
    <source>
        <dbReference type="PROSITE-ProRule" id="PRU00473"/>
    </source>
</evidence>
<dbReference type="EMBL" id="RCDA01000001">
    <property type="protein sequence ID" value="RLK50354.1"/>
    <property type="molecule type" value="Genomic_DNA"/>
</dbReference>
<protein>
    <submittedName>
        <fullName evidence="11">Chemotaxis protein MotB</fullName>
    </submittedName>
</protein>
<keyword evidence="5 9" id="KW-1133">Transmembrane helix</keyword>
<dbReference type="AlphaFoldDB" id="A0A498C2S8"/>
<dbReference type="CDD" id="cd07185">
    <property type="entry name" value="OmpA_C-like"/>
    <property type="match status" value="1"/>
</dbReference>
<evidence type="ECO:0000256" key="9">
    <source>
        <dbReference type="SAM" id="Phobius"/>
    </source>
</evidence>
<feature type="transmembrane region" description="Helical" evidence="9">
    <location>
        <begin position="12"/>
        <end position="32"/>
    </location>
</feature>
<sequence length="264" mass="28864">MAAKKRCPPPWITTFADLMALLVVFFVMLFAFSSLDAEKYRLAAESIRAAFGPQLTEGERSPSPSPIDFDGGSPVDPSVLEDMMDAIPDPMDQITQDLQEQLEQELGEGLLEVERQDESVLIRFPEKAAFPSGSADVNESFLPILDTVAGVLAGQGGTIRVSGHTDDVPIDTERFRSNWELSTARATEVVHLLMDAAPINSERFIAQGHADTRPLVPNTTGDNRARNRRVDVFITGLEEFVRAPDEPVPAPEALDAPEPPLQVN</sequence>
<feature type="region of interest" description="Disordered" evidence="8">
    <location>
        <begin position="54"/>
        <end position="74"/>
    </location>
</feature>
<evidence type="ECO:0000256" key="4">
    <source>
        <dbReference type="ARBA" id="ARBA00022692"/>
    </source>
</evidence>
<keyword evidence="4 9" id="KW-0812">Transmembrane</keyword>
<accession>A0A498C2S8</accession>
<dbReference type="Gene3D" id="3.30.1330.60">
    <property type="entry name" value="OmpA-like domain"/>
    <property type="match status" value="1"/>
</dbReference>
<evidence type="ECO:0000256" key="1">
    <source>
        <dbReference type="ARBA" id="ARBA00004162"/>
    </source>
</evidence>
<dbReference type="OrthoDB" id="9815217at2"/>
<comment type="similarity">
    <text evidence="2">Belongs to the MotB family.</text>
</comment>
<dbReference type="PROSITE" id="PS51123">
    <property type="entry name" value="OMPA_2"/>
    <property type="match status" value="1"/>
</dbReference>
<organism evidence="11 12">
    <name type="scientific">Alkalispirillum mobile</name>
    <dbReference type="NCBI Taxonomy" id="85925"/>
    <lineage>
        <taxon>Bacteria</taxon>
        <taxon>Pseudomonadati</taxon>
        <taxon>Pseudomonadota</taxon>
        <taxon>Gammaproteobacteria</taxon>
        <taxon>Chromatiales</taxon>
        <taxon>Ectothiorhodospiraceae</taxon>
        <taxon>Alkalispirillum</taxon>
    </lineage>
</organism>
<dbReference type="InterPro" id="IPR025713">
    <property type="entry name" value="MotB-like_N_dom"/>
</dbReference>
<evidence type="ECO:0000256" key="6">
    <source>
        <dbReference type="ARBA" id="ARBA00023136"/>
    </source>
</evidence>
<reference evidence="11 12" key="1">
    <citation type="submission" date="2018-10" db="EMBL/GenBank/DDBJ databases">
        <title>Genomic Encyclopedia of Type Strains, Phase IV (KMG-IV): sequencing the most valuable type-strain genomes for metagenomic binning, comparative biology and taxonomic classification.</title>
        <authorList>
            <person name="Goeker M."/>
        </authorList>
    </citation>
    <scope>NUCLEOTIDE SEQUENCE [LARGE SCALE GENOMIC DNA]</scope>
    <source>
        <strain evidence="11 12">DSM 12769</strain>
    </source>
</reference>
<keyword evidence="6 7" id="KW-0472">Membrane</keyword>
<dbReference type="PANTHER" id="PTHR30329">
    <property type="entry name" value="STATOR ELEMENT OF FLAGELLAR MOTOR COMPLEX"/>
    <property type="match status" value="1"/>
</dbReference>
<comment type="subcellular location">
    <subcellularLocation>
        <location evidence="1">Cell membrane</location>
        <topology evidence="1">Single-pass membrane protein</topology>
    </subcellularLocation>
</comment>
<dbReference type="GO" id="GO:0005886">
    <property type="term" value="C:plasma membrane"/>
    <property type="evidence" value="ECO:0007669"/>
    <property type="project" value="UniProtKB-SubCell"/>
</dbReference>
<dbReference type="InterPro" id="IPR006665">
    <property type="entry name" value="OmpA-like"/>
</dbReference>
<name>A0A498C2S8_9GAMM</name>
<evidence type="ECO:0000313" key="12">
    <source>
        <dbReference type="Proteomes" id="UP000275461"/>
    </source>
</evidence>
<keyword evidence="12" id="KW-1185">Reference proteome</keyword>
<dbReference type="InterPro" id="IPR050330">
    <property type="entry name" value="Bact_OuterMem_StrucFunc"/>
</dbReference>